<evidence type="ECO:0000256" key="1">
    <source>
        <dbReference type="SAM" id="Phobius"/>
    </source>
</evidence>
<proteinExistence type="predicted"/>
<name>A0A0J9U031_PLAVI</name>
<feature type="transmembrane region" description="Helical" evidence="1">
    <location>
        <begin position="164"/>
        <end position="184"/>
    </location>
</feature>
<sequence length="282" mass="33324">MVISLNFVIKRKLKIHKLIKIVTLIIFIWIYHTKDDNSNFGNFIGKKNNDVKILDLALHRSLSKHGFNEEPERRKLKERLTYDRDMKSAKTGWDGMSTYKTLKKGEFSQLELYKKNYKKRYTKKKDLKKLDCYWEKKIFDKIEKINVIAGKTQSRKMRFIKKILNKYTILLFLFALLPALGGIIPELFGDKKPSNRFMNVYFRQCKGKSGFYSTCPNKFYHVPPELGNATFYINNTFFFVSIISFISITVYIAVKIIKYQFLKNGLGNITLKEYYGLLKKTF</sequence>
<evidence type="ECO:0000313" key="2">
    <source>
        <dbReference type="EMBL" id="KNA01601.1"/>
    </source>
</evidence>
<dbReference type="Proteomes" id="UP000053239">
    <property type="component" value="Unassembled WGS sequence"/>
</dbReference>
<gene>
    <name evidence="2" type="ORF">PVNG_05966</name>
</gene>
<feature type="transmembrane region" description="Helical" evidence="1">
    <location>
        <begin position="15"/>
        <end position="32"/>
    </location>
</feature>
<protein>
    <recommendedName>
        <fullName evidence="4">Variable surface protein Vir35</fullName>
    </recommendedName>
</protein>
<organism evidence="2 3">
    <name type="scientific">Plasmodium vivax North Korean</name>
    <dbReference type="NCBI Taxonomy" id="1035514"/>
    <lineage>
        <taxon>Eukaryota</taxon>
        <taxon>Sar</taxon>
        <taxon>Alveolata</taxon>
        <taxon>Apicomplexa</taxon>
        <taxon>Aconoidasida</taxon>
        <taxon>Haemosporida</taxon>
        <taxon>Plasmodiidae</taxon>
        <taxon>Plasmodium</taxon>
        <taxon>Plasmodium (Plasmodium)</taxon>
    </lineage>
</organism>
<feature type="transmembrane region" description="Helical" evidence="1">
    <location>
        <begin position="231"/>
        <end position="254"/>
    </location>
</feature>
<keyword evidence="1" id="KW-0812">Transmembrane</keyword>
<evidence type="ECO:0000313" key="3">
    <source>
        <dbReference type="Proteomes" id="UP000053239"/>
    </source>
</evidence>
<dbReference type="Pfam" id="PF12420">
    <property type="entry name" value="DUF3671"/>
    <property type="match status" value="1"/>
</dbReference>
<dbReference type="InterPro" id="IPR022139">
    <property type="entry name" value="Fam-L/Fam-M-like_plasmodium"/>
</dbReference>
<keyword evidence="1" id="KW-0472">Membrane</keyword>
<reference evidence="2 3" key="1">
    <citation type="submission" date="2011-09" db="EMBL/GenBank/DDBJ databases">
        <title>The Genome Sequence of Plasmodium vivax North Korean.</title>
        <authorList>
            <consortium name="The Broad Institute Genome Sequencing Platform"/>
            <consortium name="The Broad Institute Genome Sequencing Center for Infectious Disease"/>
            <person name="Neafsey D."/>
            <person name="Carlton J."/>
            <person name="Barnwell J."/>
            <person name="Collins W."/>
            <person name="Escalante A."/>
            <person name="Mullikin J."/>
            <person name="Saul A."/>
            <person name="Guigo R."/>
            <person name="Camara F."/>
            <person name="Young S.K."/>
            <person name="Zeng Q."/>
            <person name="Gargeya S."/>
            <person name="Fitzgerald M."/>
            <person name="Haas B."/>
            <person name="Abouelleil A."/>
            <person name="Alvarado L."/>
            <person name="Arachchi H.M."/>
            <person name="Berlin A."/>
            <person name="Brown A."/>
            <person name="Chapman S.B."/>
            <person name="Chen Z."/>
            <person name="Dunbar C."/>
            <person name="Freedman E."/>
            <person name="Gearin G."/>
            <person name="Gellesch M."/>
            <person name="Goldberg J."/>
            <person name="Griggs A."/>
            <person name="Gujja S."/>
            <person name="Heiman D."/>
            <person name="Howarth C."/>
            <person name="Larson L."/>
            <person name="Lui A."/>
            <person name="MacDonald P.J.P."/>
            <person name="Montmayeur A."/>
            <person name="Murphy C."/>
            <person name="Neiman D."/>
            <person name="Pearson M."/>
            <person name="Priest M."/>
            <person name="Roberts A."/>
            <person name="Saif S."/>
            <person name="Shea T."/>
            <person name="Shenoy N."/>
            <person name="Sisk P."/>
            <person name="Stolte C."/>
            <person name="Sykes S."/>
            <person name="Wortman J."/>
            <person name="Nusbaum C."/>
            <person name="Birren B."/>
        </authorList>
    </citation>
    <scope>NUCLEOTIDE SEQUENCE [LARGE SCALE GENOMIC DNA]</scope>
    <source>
        <strain evidence="2 3">North Korean</strain>
    </source>
</reference>
<dbReference type="EMBL" id="KQ235247">
    <property type="protein sequence ID" value="KNA01601.1"/>
    <property type="molecule type" value="Genomic_DNA"/>
</dbReference>
<keyword evidence="1" id="KW-1133">Transmembrane helix</keyword>
<accession>A0A0J9U031</accession>
<evidence type="ECO:0008006" key="4">
    <source>
        <dbReference type="Google" id="ProtNLM"/>
    </source>
</evidence>
<dbReference type="AlphaFoldDB" id="A0A0J9U031"/>